<dbReference type="Proteomes" id="UP001218218">
    <property type="component" value="Unassembled WGS sequence"/>
</dbReference>
<sequence>MVTRRILVDDTDPAINYAPNQWFPHDVNQLNTLGNLGSVWNGTSHSTSTTTASLTFPFNGTSIDVIGTIQLNDLADDPTWVCLVDEIQITNGTDPTFKFPENNWILCSQPQLLPGPHTLTIKVQSKGQPFYLDSIFYTPTPDVTYDGAVLEYDAGDPAISYGAGWQFYTVENTQNITQTNGAQVALNFHGTAVTLMGYVPQELPHNATTAKYSVDGGPATTVTLAGLPPQGTTTIFNVPMLSVSNLSPTTHNIVVTYEGDSGHTPLAVKNFYVTNSTTPAPAQADSHSSSASSPSSTPSKTSTPPVAATKHTPVGAIAGGVVGGLALLALLAGLLFFLRRRRQRERGETPQRPGHGMDPFGMETAEAGGGAGAASIATGRATDGTSDAAGAGYTPHPGVGAAYGSYSGSSNALQHEQHDGNPFDPYAESGSGGGSLTTPATASGTTAYPYPYVSVPHNRTLSGESSSAQQGSMSASTPSAQAQAQGSVSSPSNSSSGRGGGGGGGALAVVGGLQPVRTKAEELALTPQRGGGGGGGGGGGALAVVGGPQPVRTKAEELALTPQRRVVVQRHQDSGVRLRGNNSTPSLLEPEVVDLPPDYSRD</sequence>
<evidence type="ECO:0000313" key="3">
    <source>
        <dbReference type="EMBL" id="KAJ7328763.1"/>
    </source>
</evidence>
<evidence type="ECO:0000313" key="4">
    <source>
        <dbReference type="Proteomes" id="UP001218218"/>
    </source>
</evidence>
<dbReference type="EMBL" id="JARIHO010000038">
    <property type="protein sequence ID" value="KAJ7328763.1"/>
    <property type="molecule type" value="Genomic_DNA"/>
</dbReference>
<feature type="region of interest" description="Disordered" evidence="1">
    <location>
        <begin position="278"/>
        <end position="307"/>
    </location>
</feature>
<evidence type="ECO:0000256" key="1">
    <source>
        <dbReference type="SAM" id="MobiDB-lite"/>
    </source>
</evidence>
<keyword evidence="2" id="KW-0472">Membrane</keyword>
<dbReference type="AlphaFoldDB" id="A0AAD6ZN77"/>
<protein>
    <submittedName>
        <fullName evidence="3">Uncharacterized protein</fullName>
    </submittedName>
</protein>
<feature type="region of interest" description="Disordered" evidence="1">
    <location>
        <begin position="563"/>
        <end position="602"/>
    </location>
</feature>
<keyword evidence="2" id="KW-1133">Transmembrane helix</keyword>
<feature type="compositionally biased region" description="Low complexity" evidence="1">
    <location>
        <begin position="462"/>
        <end position="496"/>
    </location>
</feature>
<feature type="compositionally biased region" description="Gly residues" evidence="1">
    <location>
        <begin position="497"/>
        <end position="506"/>
    </location>
</feature>
<comment type="caution">
    <text evidence="3">The sequence shown here is derived from an EMBL/GenBank/DDBJ whole genome shotgun (WGS) entry which is preliminary data.</text>
</comment>
<feature type="region of interest" description="Disordered" evidence="1">
    <location>
        <begin position="405"/>
        <end position="442"/>
    </location>
</feature>
<keyword evidence="4" id="KW-1185">Reference proteome</keyword>
<feature type="region of interest" description="Disordered" evidence="1">
    <location>
        <begin position="522"/>
        <end position="547"/>
    </location>
</feature>
<keyword evidence="2" id="KW-0812">Transmembrane</keyword>
<feature type="compositionally biased region" description="Low complexity" evidence="1">
    <location>
        <begin position="279"/>
        <end position="307"/>
    </location>
</feature>
<feature type="compositionally biased region" description="Gly residues" evidence="1">
    <location>
        <begin position="529"/>
        <end position="541"/>
    </location>
</feature>
<organism evidence="3 4">
    <name type="scientific">Mycena albidolilacea</name>
    <dbReference type="NCBI Taxonomy" id="1033008"/>
    <lineage>
        <taxon>Eukaryota</taxon>
        <taxon>Fungi</taxon>
        <taxon>Dikarya</taxon>
        <taxon>Basidiomycota</taxon>
        <taxon>Agaricomycotina</taxon>
        <taxon>Agaricomycetes</taxon>
        <taxon>Agaricomycetidae</taxon>
        <taxon>Agaricales</taxon>
        <taxon>Marasmiineae</taxon>
        <taxon>Mycenaceae</taxon>
        <taxon>Mycena</taxon>
    </lineage>
</organism>
<feature type="region of interest" description="Disordered" evidence="1">
    <location>
        <begin position="458"/>
        <end position="509"/>
    </location>
</feature>
<evidence type="ECO:0000256" key="2">
    <source>
        <dbReference type="SAM" id="Phobius"/>
    </source>
</evidence>
<name>A0AAD6ZN77_9AGAR</name>
<reference evidence="3" key="1">
    <citation type="submission" date="2023-03" db="EMBL/GenBank/DDBJ databases">
        <title>Massive genome expansion in bonnet fungi (Mycena s.s.) driven by repeated elements and novel gene families across ecological guilds.</title>
        <authorList>
            <consortium name="Lawrence Berkeley National Laboratory"/>
            <person name="Harder C.B."/>
            <person name="Miyauchi S."/>
            <person name="Viragh M."/>
            <person name="Kuo A."/>
            <person name="Thoen E."/>
            <person name="Andreopoulos B."/>
            <person name="Lu D."/>
            <person name="Skrede I."/>
            <person name="Drula E."/>
            <person name="Henrissat B."/>
            <person name="Morin E."/>
            <person name="Kohler A."/>
            <person name="Barry K."/>
            <person name="LaButti K."/>
            <person name="Morin E."/>
            <person name="Salamov A."/>
            <person name="Lipzen A."/>
            <person name="Mereny Z."/>
            <person name="Hegedus B."/>
            <person name="Baldrian P."/>
            <person name="Stursova M."/>
            <person name="Weitz H."/>
            <person name="Taylor A."/>
            <person name="Grigoriev I.V."/>
            <person name="Nagy L.G."/>
            <person name="Martin F."/>
            <person name="Kauserud H."/>
        </authorList>
    </citation>
    <scope>NUCLEOTIDE SEQUENCE</scope>
    <source>
        <strain evidence="3">CBHHK002</strain>
    </source>
</reference>
<dbReference type="Gene3D" id="1.20.5.510">
    <property type="entry name" value="Single helix bin"/>
    <property type="match status" value="1"/>
</dbReference>
<gene>
    <name evidence="3" type="ORF">DFH08DRAFT_967166</name>
</gene>
<feature type="transmembrane region" description="Helical" evidence="2">
    <location>
        <begin position="314"/>
        <end position="338"/>
    </location>
</feature>
<feature type="region of interest" description="Disordered" evidence="1">
    <location>
        <begin position="344"/>
        <end position="381"/>
    </location>
</feature>
<accession>A0AAD6ZN77</accession>
<dbReference type="Gene3D" id="2.60.120.260">
    <property type="entry name" value="Galactose-binding domain-like"/>
    <property type="match status" value="2"/>
</dbReference>
<proteinExistence type="predicted"/>